<protein>
    <recommendedName>
        <fullName evidence="4">Probable cell division protein WhiA</fullName>
    </recommendedName>
</protein>
<dbReference type="HAMAP" id="MF_01420">
    <property type="entry name" value="HTH_type_WhiA"/>
    <property type="match status" value="1"/>
</dbReference>
<feature type="domain" description="WhiA LAGLIDADG-like" evidence="6">
    <location>
        <begin position="89"/>
        <end position="179"/>
    </location>
</feature>
<evidence type="ECO:0000313" key="8">
    <source>
        <dbReference type="Proteomes" id="UP000004978"/>
    </source>
</evidence>
<dbReference type="GO" id="GO:0043937">
    <property type="term" value="P:regulation of sporulation"/>
    <property type="evidence" value="ECO:0007669"/>
    <property type="project" value="InterPro"/>
</dbReference>
<evidence type="ECO:0000256" key="1">
    <source>
        <dbReference type="ARBA" id="ARBA00022618"/>
    </source>
</evidence>
<dbReference type="SUPFAM" id="SSF55608">
    <property type="entry name" value="Homing endonucleases"/>
    <property type="match status" value="1"/>
</dbReference>
<dbReference type="InterPro" id="IPR023054">
    <property type="entry name" value="Sporulation_regulator_WhiA_C"/>
</dbReference>
<dbReference type="AlphaFoldDB" id="F9UKD9"/>
<evidence type="ECO:0000313" key="7">
    <source>
        <dbReference type="EMBL" id="EGV00144.1"/>
    </source>
</evidence>
<dbReference type="GO" id="GO:0003677">
    <property type="term" value="F:DNA binding"/>
    <property type="evidence" value="ECO:0007669"/>
    <property type="project" value="UniProtKB-UniRule"/>
</dbReference>
<evidence type="ECO:0000256" key="3">
    <source>
        <dbReference type="ARBA" id="ARBA00023306"/>
    </source>
</evidence>
<reference evidence="7 8" key="1">
    <citation type="journal article" date="2013" name="Genome Announc.">
        <title>Genome Sequence of Mycoplasma columbinum Strain SF7.</title>
        <authorList>
            <person name="Guo Z."/>
            <person name="Xu X."/>
            <person name="Zheng Q."/>
            <person name="Li T."/>
            <person name="Kuang S."/>
            <person name="Zhang Z."/>
            <person name="Chen Y."/>
            <person name="Lu X."/>
            <person name="Zhou R."/>
            <person name="Bi D."/>
            <person name="Jin H."/>
        </authorList>
    </citation>
    <scope>NUCLEOTIDE SEQUENCE [LARGE SCALE GENOMIC DNA]</scope>
    <source>
        <strain evidence="7 8">SF7</strain>
    </source>
</reference>
<keyword evidence="1 4" id="KW-0132">Cell division</keyword>
<dbReference type="Proteomes" id="UP000004978">
    <property type="component" value="Unassembled WGS sequence"/>
</dbReference>
<feature type="domain" description="Sporulation regulator WhiA C-terminal" evidence="5">
    <location>
        <begin position="184"/>
        <end position="269"/>
    </location>
</feature>
<sequence>MNFTLEVKNEIINKQRQLSKIEDFLKGFLYGKGLFDLNQNIIFTIKNKNIRQKIIAFLELLKKNFVQDKINILIFQHQFNLDNKIKNLSSFFAGLFCASGTISNLETSSYHLEISSFYESFIDQVIEKLNNYDFNFQKIYRKQKYVIYIKRQEKIADFLKAIEATNSFFKFEDSKIQRDYLNNINRINNIDFSNIDRIASANKKHIENIEYMYKNNLIHKFNENQLKVFQLFLENPGESLQSMVDILNDNGFNISKSGLNHWLIKLNKIVIENKIKNL</sequence>
<dbReference type="InterPro" id="IPR027434">
    <property type="entry name" value="Homing_endonucl"/>
</dbReference>
<dbReference type="GO" id="GO:0051301">
    <property type="term" value="P:cell division"/>
    <property type="evidence" value="ECO:0007669"/>
    <property type="project" value="UniProtKB-UniRule"/>
</dbReference>
<dbReference type="PANTHER" id="PTHR37307:SF1">
    <property type="entry name" value="CELL DIVISION PROTEIN WHIA-RELATED"/>
    <property type="match status" value="1"/>
</dbReference>
<dbReference type="eggNOG" id="COG1481">
    <property type="taxonomic scope" value="Bacteria"/>
</dbReference>
<dbReference type="Pfam" id="PF02650">
    <property type="entry name" value="HTH_WhiA"/>
    <property type="match status" value="1"/>
</dbReference>
<name>F9UKD9_9BACT</name>
<proteinExistence type="inferred from homology"/>
<keyword evidence="8" id="KW-1185">Reference proteome</keyword>
<dbReference type="EMBL" id="AFXA01000011">
    <property type="protein sequence ID" value="EGV00144.1"/>
    <property type="molecule type" value="Genomic_DNA"/>
</dbReference>
<accession>F9UKD9</accession>
<evidence type="ECO:0000256" key="4">
    <source>
        <dbReference type="HAMAP-Rule" id="MF_01420"/>
    </source>
</evidence>
<comment type="similarity">
    <text evidence="4">Belongs to the WhiA family.</text>
</comment>
<dbReference type="NCBIfam" id="TIGR00647">
    <property type="entry name" value="DNA_bind_WhiA"/>
    <property type="match status" value="1"/>
</dbReference>
<dbReference type="InterPro" id="IPR039518">
    <property type="entry name" value="WhiA_LAGLIDADG_dom"/>
</dbReference>
<dbReference type="Pfam" id="PF14527">
    <property type="entry name" value="LAGLIDADG_WhiA"/>
    <property type="match status" value="1"/>
</dbReference>
<comment type="caution">
    <text evidence="7">The sequence shown here is derived from an EMBL/GenBank/DDBJ whole genome shotgun (WGS) entry which is preliminary data.</text>
</comment>
<dbReference type="InterPro" id="IPR003802">
    <property type="entry name" value="Sporulation_regulator_WhiA"/>
</dbReference>
<dbReference type="RefSeq" id="WP_006608757.1">
    <property type="nucleotide sequence ID" value="NZ_AFXA01000011.1"/>
</dbReference>
<evidence type="ECO:0000256" key="2">
    <source>
        <dbReference type="ARBA" id="ARBA00023125"/>
    </source>
</evidence>
<dbReference type="PANTHER" id="PTHR37307">
    <property type="entry name" value="CELL DIVISION PROTEIN WHIA-RELATED"/>
    <property type="match status" value="1"/>
</dbReference>
<evidence type="ECO:0000259" key="6">
    <source>
        <dbReference type="Pfam" id="PF14527"/>
    </source>
</evidence>
<organism evidence="7 8">
    <name type="scientific">Mycoplasmopsis columbina SF7</name>
    <dbReference type="NCBI Taxonomy" id="1037410"/>
    <lineage>
        <taxon>Bacteria</taxon>
        <taxon>Bacillati</taxon>
        <taxon>Mycoplasmatota</taxon>
        <taxon>Mycoplasmoidales</taxon>
        <taxon>Metamycoplasmataceae</taxon>
        <taxon>Mycoplasmopsis</taxon>
    </lineage>
</organism>
<keyword evidence="2 4" id="KW-0238">DNA-binding</keyword>
<comment type="function">
    <text evidence="4">Involved in cell division and chromosome segregation.</text>
</comment>
<dbReference type="STRING" id="1037410.MCSF7_01751"/>
<keyword evidence="3 4" id="KW-0131">Cell cycle</keyword>
<evidence type="ECO:0000259" key="5">
    <source>
        <dbReference type="Pfam" id="PF02650"/>
    </source>
</evidence>
<gene>
    <name evidence="4" type="primary">whiA</name>
    <name evidence="7" type="ORF">MCSF7_01751</name>
</gene>
<dbReference type="Gene3D" id="3.10.28.10">
    <property type="entry name" value="Homing endonucleases"/>
    <property type="match status" value="1"/>
</dbReference>